<dbReference type="Pfam" id="PF12034">
    <property type="entry name" value="YfbK_C"/>
    <property type="match status" value="1"/>
</dbReference>
<feature type="chain" id="PRO_5045253162" evidence="2">
    <location>
        <begin position="19"/>
        <end position="572"/>
    </location>
</feature>
<feature type="region of interest" description="Disordered" evidence="1">
    <location>
        <begin position="22"/>
        <end position="43"/>
    </location>
</feature>
<dbReference type="Proteomes" id="UP001254608">
    <property type="component" value="Unassembled WGS sequence"/>
</dbReference>
<evidence type="ECO:0000256" key="2">
    <source>
        <dbReference type="SAM" id="SignalP"/>
    </source>
</evidence>
<dbReference type="RefSeq" id="WP_311364135.1">
    <property type="nucleotide sequence ID" value="NZ_JAVRIC010000005.1"/>
</dbReference>
<dbReference type="InterPro" id="IPR051266">
    <property type="entry name" value="CLCR"/>
</dbReference>
<organism evidence="4 5">
    <name type="scientific">Banduia mediterranea</name>
    <dbReference type="NCBI Taxonomy" id="3075609"/>
    <lineage>
        <taxon>Bacteria</taxon>
        <taxon>Pseudomonadati</taxon>
        <taxon>Pseudomonadota</taxon>
        <taxon>Gammaproteobacteria</taxon>
        <taxon>Nevskiales</taxon>
        <taxon>Algiphilaceae</taxon>
        <taxon>Banduia</taxon>
    </lineage>
</organism>
<evidence type="ECO:0000313" key="4">
    <source>
        <dbReference type="EMBL" id="MDT0496742.1"/>
    </source>
</evidence>
<dbReference type="InterPro" id="IPR036465">
    <property type="entry name" value="vWFA_dom_sf"/>
</dbReference>
<accession>A0ABU2WFU2</accession>
<dbReference type="PROSITE" id="PS51257">
    <property type="entry name" value="PROKAR_LIPOPROTEIN"/>
    <property type="match status" value="1"/>
</dbReference>
<dbReference type="PANTHER" id="PTHR10579">
    <property type="entry name" value="CALCIUM-ACTIVATED CHLORIDE CHANNEL REGULATOR"/>
    <property type="match status" value="1"/>
</dbReference>
<comment type="caution">
    <text evidence="4">The sequence shown here is derived from an EMBL/GenBank/DDBJ whole genome shotgun (WGS) entry which is preliminary data.</text>
</comment>
<dbReference type="InterPro" id="IPR022156">
    <property type="entry name" value="Uncharacterised_YfbK_N"/>
</dbReference>
<evidence type="ECO:0000256" key="1">
    <source>
        <dbReference type="SAM" id="MobiDB-lite"/>
    </source>
</evidence>
<dbReference type="PROSITE" id="PS50234">
    <property type="entry name" value="VWFA"/>
    <property type="match status" value="1"/>
</dbReference>
<feature type="domain" description="VWFA" evidence="3">
    <location>
        <begin position="201"/>
        <end position="386"/>
    </location>
</feature>
<dbReference type="EMBL" id="JAVRIC010000005">
    <property type="protein sequence ID" value="MDT0496742.1"/>
    <property type="molecule type" value="Genomic_DNA"/>
</dbReference>
<dbReference type="InterPro" id="IPR021908">
    <property type="entry name" value="YfbK_C"/>
</dbReference>
<dbReference type="CDD" id="cd01465">
    <property type="entry name" value="vWA_subgroup"/>
    <property type="match status" value="1"/>
</dbReference>
<keyword evidence="2" id="KW-0732">Signal</keyword>
<proteinExistence type="predicted"/>
<gene>
    <name evidence="4" type="ORF">RM530_05115</name>
</gene>
<dbReference type="SUPFAM" id="SSF53300">
    <property type="entry name" value="vWA-like"/>
    <property type="match status" value="1"/>
</dbReference>
<evidence type="ECO:0000259" key="3">
    <source>
        <dbReference type="PROSITE" id="PS50234"/>
    </source>
</evidence>
<evidence type="ECO:0000313" key="5">
    <source>
        <dbReference type="Proteomes" id="UP001254608"/>
    </source>
</evidence>
<dbReference type="Pfam" id="PF12450">
    <property type="entry name" value="vWF_A"/>
    <property type="match status" value="1"/>
</dbReference>
<dbReference type="SMART" id="SM00327">
    <property type="entry name" value="VWA"/>
    <property type="match status" value="1"/>
</dbReference>
<dbReference type="PANTHER" id="PTHR10579:SF43">
    <property type="entry name" value="ZINC FINGER (C3HC4-TYPE RING FINGER) FAMILY PROTEIN"/>
    <property type="match status" value="1"/>
</dbReference>
<dbReference type="Gene3D" id="3.40.50.410">
    <property type="entry name" value="von Willebrand factor, type A domain"/>
    <property type="match status" value="1"/>
</dbReference>
<reference evidence="4 5" key="1">
    <citation type="submission" date="2023-09" db="EMBL/GenBank/DDBJ databases">
        <authorList>
            <person name="Rey-Velasco X."/>
        </authorList>
    </citation>
    <scope>NUCLEOTIDE SEQUENCE [LARGE SCALE GENOMIC DNA]</scope>
    <source>
        <strain evidence="4 5">W345</strain>
    </source>
</reference>
<protein>
    <submittedName>
        <fullName evidence="4">VWA domain-containing protein</fullName>
    </submittedName>
</protein>
<keyword evidence="5" id="KW-1185">Reference proteome</keyword>
<feature type="signal peptide" evidence="2">
    <location>
        <begin position="1"/>
        <end position="18"/>
    </location>
</feature>
<dbReference type="InterPro" id="IPR002035">
    <property type="entry name" value="VWF_A"/>
</dbReference>
<name>A0ABU2WFU2_9GAMM</name>
<sequence length="572" mass="61685">MRSILVAAGLATIVLAAACGTPREPQRTADTQTPPVAPKPHPEAADAVAQIMLERAQASGAQQKYALRSQMMAPVSVLPSPRPLPPMSLEERERYAHLAQNPVHAVGEDPVSTFSADVDTGSYANLRRFLQQGRLPPEDAVRVEEFINAFDYAYPAPGGTASSTPFSVQTEVAPTPWNANTLLMRVGIQGWLPEGPLPPSNLVFLVDVSGSMQAQDKLPLLQSSLRLLVGQLRAEDRISLITYASGVRTVLEPTPGDQRTTILAAIDDLRAGGSTNGGDGIRRAYDAAHQAMIGDGINRILLCTDGDFNVGTVDFEQLKDLVERERAGGVALSTFGFGQGNYNDQLMEQLADAGNGNYGYIDTLMEAQKLFVRNRAATLRTIAKDVKIQVEFNPSVVAEYRLIGYENRALAREDFANDKVDAGEIGAGHSVTALYEIALLGSDGQRLEPLRYQPEATAAPHGGELALVRLRYKAPDGEVSKLIERPVRRDEVLSDFDRASESTRWAASIAAFGQSLRGGKYLGSYGYPEIRALAAHSRGDDPYGDRAELLKLVDLAQSLAQHTTGTDVASGH</sequence>
<dbReference type="Pfam" id="PF00092">
    <property type="entry name" value="VWA"/>
    <property type="match status" value="1"/>
</dbReference>